<dbReference type="RefSeq" id="WP_177795370.1">
    <property type="nucleotide sequence ID" value="NZ_BQOA01000001.1"/>
</dbReference>
<dbReference type="Proteomes" id="UP001055104">
    <property type="component" value="Unassembled WGS sequence"/>
</dbReference>
<accession>A0AA37KK55</accession>
<organism evidence="1 2">
    <name type="scientific">Phocaeicola dorei</name>
    <dbReference type="NCBI Taxonomy" id="357276"/>
    <lineage>
        <taxon>Bacteria</taxon>
        <taxon>Pseudomonadati</taxon>
        <taxon>Bacteroidota</taxon>
        <taxon>Bacteroidia</taxon>
        <taxon>Bacteroidales</taxon>
        <taxon>Bacteroidaceae</taxon>
        <taxon>Phocaeicola</taxon>
    </lineage>
</organism>
<dbReference type="AlphaFoldDB" id="A0AA37KK55"/>
<reference evidence="1" key="1">
    <citation type="submission" date="2022-01" db="EMBL/GenBank/DDBJ databases">
        <title>Novel bile acid biosynthetic pathways are enriched in the microbiome of centenarians.</title>
        <authorList>
            <person name="Sato Y."/>
            <person name="Atarashi K."/>
            <person name="Plichta R.D."/>
            <person name="Arai Y."/>
            <person name="Sasajima S."/>
            <person name="Kearney M.S."/>
            <person name="Suda W."/>
            <person name="Takeshita K."/>
            <person name="Sasaki T."/>
            <person name="Okamoto S."/>
            <person name="Skelly N.A."/>
            <person name="Okamura Y."/>
            <person name="Vlamakis H."/>
            <person name="Li Y."/>
            <person name="Tanoue T."/>
            <person name="Takei H."/>
            <person name="Nittono H."/>
            <person name="Narushima S."/>
            <person name="Irie J."/>
            <person name="Itoh H."/>
            <person name="Moriya K."/>
            <person name="Sugiura Y."/>
            <person name="Suematsu M."/>
            <person name="Moritoki N."/>
            <person name="Shibata S."/>
            <person name="Littman R.D."/>
            <person name="Fischbach A.M."/>
            <person name="Uwamino Y."/>
            <person name="Inoue T."/>
            <person name="Honda A."/>
            <person name="Hattori M."/>
            <person name="Murai T."/>
            <person name="Xavier J.R."/>
            <person name="Hirose N."/>
            <person name="Honda K."/>
        </authorList>
    </citation>
    <scope>NUCLEOTIDE SEQUENCE</scope>
    <source>
        <strain evidence="1">CE91-St7</strain>
    </source>
</reference>
<proteinExistence type="predicted"/>
<name>A0AA37KK55_9BACT</name>
<dbReference type="EMBL" id="BQOB01000001">
    <property type="protein sequence ID" value="GKH83272.1"/>
    <property type="molecule type" value="Genomic_DNA"/>
</dbReference>
<evidence type="ECO:0000313" key="2">
    <source>
        <dbReference type="Proteomes" id="UP001055104"/>
    </source>
</evidence>
<sequence>MDMTIQEEIEQLVLRCIASDGLKACPKDLAFLERYGLKKLYFFSVEYGMEGVDTSELDGRAGRLIRWNLYSTDFPLLRQKYEREGKKALLECLYLEERYFREFLDMTGKEDKP</sequence>
<evidence type="ECO:0000313" key="1">
    <source>
        <dbReference type="EMBL" id="GKH83272.1"/>
    </source>
</evidence>
<comment type="caution">
    <text evidence="1">The sequence shown here is derived from an EMBL/GenBank/DDBJ whole genome shotgun (WGS) entry which is preliminary data.</text>
</comment>
<gene>
    <name evidence="1" type="ORF">CE91St7_41560</name>
</gene>
<protein>
    <submittedName>
        <fullName evidence="1">Uncharacterized protein</fullName>
    </submittedName>
</protein>